<evidence type="ECO:0000313" key="1">
    <source>
        <dbReference type="EMBL" id="CAM75421.1"/>
    </source>
</evidence>
<proteinExistence type="predicted"/>
<dbReference type="AlphaFoldDB" id="A4TXR4"/>
<name>A4TXR4_9PROT</name>
<reference evidence="1" key="1">
    <citation type="journal article" date="2007" name="J. Bacteriol.">
        <title>Comparative genome analysis of four magnetotactic bacteria reveals a complex set of group-specific genes implicated in magnetosome biomineralization and function.</title>
        <authorList>
            <person name="Richter M."/>
            <person name="Kube M."/>
            <person name="Bazylinski D.A."/>
            <person name="Lombardot T."/>
            <person name="Gloeckner F.O."/>
            <person name="Reinhardt R."/>
            <person name="Schueler D."/>
        </authorList>
    </citation>
    <scope>NUCLEOTIDE SEQUENCE</scope>
    <source>
        <strain evidence="1">MSR-1</strain>
    </source>
</reference>
<dbReference type="GO" id="GO:0016787">
    <property type="term" value="F:hydrolase activity"/>
    <property type="evidence" value="ECO:0007669"/>
    <property type="project" value="UniProtKB-KW"/>
</dbReference>
<keyword evidence="1" id="KW-0012">Acyltransferase</keyword>
<accession>A4TXR4</accession>
<gene>
    <name evidence="1" type="ORF">MGR_0591</name>
</gene>
<protein>
    <submittedName>
        <fullName evidence="1">Hydrolases or acyltransferases (Alpha/beta hydrolase superfamily)</fullName>
    </submittedName>
</protein>
<dbReference type="EMBL" id="CU459003">
    <property type="protein sequence ID" value="CAM75421.1"/>
    <property type="molecule type" value="Genomic_DNA"/>
</dbReference>
<dbReference type="GO" id="GO:0016746">
    <property type="term" value="F:acyltransferase activity"/>
    <property type="evidence" value="ECO:0007669"/>
    <property type="project" value="UniProtKB-KW"/>
</dbReference>
<sequence>MFTDGASTPISGARWPTACPNSPASSWIWASAPKPCGPGPTIPSSSAIPWDSPGPWPVFPVRGPGQWAVNAFPRFTRAQDFVAGTPPRHLDRMIERFAPHPHEVTADFMPRCGIHAADTETIRPAPHWPRRLKWLPECDETPNHGPSWTAPLLGLGRAPPNSVLTMRP</sequence>
<keyword evidence="1" id="KW-0378">Hydrolase</keyword>
<organism evidence="1">
    <name type="scientific">Magnetospirillum gryphiswaldense</name>
    <dbReference type="NCBI Taxonomy" id="55518"/>
    <lineage>
        <taxon>Bacteria</taxon>
        <taxon>Pseudomonadati</taxon>
        <taxon>Pseudomonadota</taxon>
        <taxon>Alphaproteobacteria</taxon>
        <taxon>Rhodospirillales</taxon>
        <taxon>Rhodospirillaceae</taxon>
        <taxon>Magnetospirillum</taxon>
    </lineage>
</organism>
<keyword evidence="1" id="KW-0808">Transferase</keyword>